<evidence type="ECO:0000313" key="1">
    <source>
        <dbReference type="EMBL" id="ODQ77990.1"/>
    </source>
</evidence>
<keyword evidence="2" id="KW-1185">Reference proteome</keyword>
<reference evidence="2" key="1">
    <citation type="submission" date="2016-05" db="EMBL/GenBank/DDBJ databases">
        <title>Comparative genomics of biotechnologically important yeasts.</title>
        <authorList>
            <consortium name="DOE Joint Genome Institute"/>
            <person name="Riley R."/>
            <person name="Haridas S."/>
            <person name="Wolfe K.H."/>
            <person name="Lopes M.R."/>
            <person name="Hittinger C.T."/>
            <person name="Goker M."/>
            <person name="Salamov A."/>
            <person name="Wisecaver J."/>
            <person name="Long T.M."/>
            <person name="Aerts A.L."/>
            <person name="Barry K."/>
            <person name="Choi C."/>
            <person name="Clum A."/>
            <person name="Coughlan A.Y."/>
            <person name="Deshpande S."/>
            <person name="Douglass A.P."/>
            <person name="Hanson S.J."/>
            <person name="Klenk H.-P."/>
            <person name="Labutti K."/>
            <person name="Lapidus A."/>
            <person name="Lindquist E."/>
            <person name="Lipzen A."/>
            <person name="Meier-Kolthoff J.P."/>
            <person name="Ohm R.A."/>
            <person name="Otillar R.P."/>
            <person name="Pangilinan J."/>
            <person name="Peng Y."/>
            <person name="Rokas A."/>
            <person name="Rosa C.A."/>
            <person name="Scheuner C."/>
            <person name="Sibirny A.A."/>
            <person name="Slot J.C."/>
            <person name="Stielow J.B."/>
            <person name="Sun H."/>
            <person name="Kurtzman C.P."/>
            <person name="Blackwell M."/>
            <person name="Grigoriev I.V."/>
            <person name="Jeffries T.W."/>
        </authorList>
    </citation>
    <scope>NUCLEOTIDE SEQUENCE [LARGE SCALE GENOMIC DNA]</scope>
    <source>
        <strain evidence="2">NRRL Y-12698</strain>
    </source>
</reference>
<organism evidence="1 2">
    <name type="scientific">Babjeviella inositovora NRRL Y-12698</name>
    <dbReference type="NCBI Taxonomy" id="984486"/>
    <lineage>
        <taxon>Eukaryota</taxon>
        <taxon>Fungi</taxon>
        <taxon>Dikarya</taxon>
        <taxon>Ascomycota</taxon>
        <taxon>Saccharomycotina</taxon>
        <taxon>Pichiomycetes</taxon>
        <taxon>Serinales incertae sedis</taxon>
        <taxon>Babjeviella</taxon>
    </lineage>
</organism>
<proteinExistence type="predicted"/>
<name>A0A1E3QK13_9ASCO</name>
<protein>
    <submittedName>
        <fullName evidence="1">Uncharacterized protein</fullName>
    </submittedName>
</protein>
<gene>
    <name evidence="1" type="ORF">BABINDRAFT_91160</name>
</gene>
<accession>A0A1E3QK13</accession>
<dbReference type="Proteomes" id="UP000094336">
    <property type="component" value="Unassembled WGS sequence"/>
</dbReference>
<evidence type="ECO:0000313" key="2">
    <source>
        <dbReference type="Proteomes" id="UP000094336"/>
    </source>
</evidence>
<dbReference type="EMBL" id="KV454437">
    <property type="protein sequence ID" value="ODQ77990.1"/>
    <property type="molecule type" value="Genomic_DNA"/>
</dbReference>
<dbReference type="RefSeq" id="XP_018983318.1">
    <property type="nucleotide sequence ID" value="XM_019132914.1"/>
</dbReference>
<dbReference type="AlphaFoldDB" id="A0A1E3QK13"/>
<sequence>MSFLISKLTSHTSTNGYRYHLGCILILFRPQDLRYQVVCSGQKRPPIVHTPT</sequence>
<dbReference type="GeneID" id="30150767"/>